<gene>
    <name evidence="1" type="ORF">N7G274_000022</name>
</gene>
<evidence type="ECO:0000313" key="1">
    <source>
        <dbReference type="EMBL" id="KAL2048111.1"/>
    </source>
</evidence>
<protein>
    <submittedName>
        <fullName evidence="1">Uncharacterized protein</fullName>
    </submittedName>
</protein>
<proteinExistence type="predicted"/>
<sequence>MVRIDRKFETLGFIQRIPPPLGHITFSVTHRCPKHDFVVARRDFVRCLLLLTIGNRSIQKGALQGRRQLALLRRFEKYIKCPNRFGCNLGQPKLNTHSTQGFKKAVKAF</sequence>
<accession>A0ABR4ATF5</accession>
<dbReference type="EMBL" id="JBEFKJ010000001">
    <property type="protein sequence ID" value="KAL2048111.1"/>
    <property type="molecule type" value="Genomic_DNA"/>
</dbReference>
<keyword evidence="2" id="KW-1185">Reference proteome</keyword>
<name>A0ABR4ATF5_9LECA</name>
<dbReference type="Proteomes" id="UP001590950">
    <property type="component" value="Unassembled WGS sequence"/>
</dbReference>
<comment type="caution">
    <text evidence="1">The sequence shown here is derived from an EMBL/GenBank/DDBJ whole genome shotgun (WGS) entry which is preliminary data.</text>
</comment>
<evidence type="ECO:0000313" key="2">
    <source>
        <dbReference type="Proteomes" id="UP001590950"/>
    </source>
</evidence>
<organism evidence="1 2">
    <name type="scientific">Stereocaulon virgatum</name>
    <dbReference type="NCBI Taxonomy" id="373712"/>
    <lineage>
        <taxon>Eukaryota</taxon>
        <taxon>Fungi</taxon>
        <taxon>Dikarya</taxon>
        <taxon>Ascomycota</taxon>
        <taxon>Pezizomycotina</taxon>
        <taxon>Lecanoromycetes</taxon>
        <taxon>OSLEUM clade</taxon>
        <taxon>Lecanoromycetidae</taxon>
        <taxon>Lecanorales</taxon>
        <taxon>Lecanorineae</taxon>
        <taxon>Stereocaulaceae</taxon>
        <taxon>Stereocaulon</taxon>
    </lineage>
</organism>
<reference evidence="1 2" key="1">
    <citation type="submission" date="2024-09" db="EMBL/GenBank/DDBJ databases">
        <title>Rethinking Asexuality: The Enigmatic Case of Functional Sexual Genes in Lepraria (Stereocaulaceae).</title>
        <authorList>
            <person name="Doellman M."/>
            <person name="Sun Y."/>
            <person name="Barcenas-Pena A."/>
            <person name="Lumbsch H.T."/>
            <person name="Grewe F."/>
        </authorList>
    </citation>
    <scope>NUCLEOTIDE SEQUENCE [LARGE SCALE GENOMIC DNA]</scope>
    <source>
        <strain evidence="1 2">Mercado 3170</strain>
    </source>
</reference>